<keyword evidence="3" id="KW-1185">Reference proteome</keyword>
<dbReference type="EMBL" id="VWRR01000006">
    <property type="protein sequence ID" value="KAF6003720.1"/>
    <property type="molecule type" value="Genomic_DNA"/>
</dbReference>
<gene>
    <name evidence="2" type="ORF">F1559_004803</name>
</gene>
<protein>
    <submittedName>
        <fullName evidence="2">Uncharacterized protein</fullName>
    </submittedName>
</protein>
<evidence type="ECO:0000313" key="3">
    <source>
        <dbReference type="Proteomes" id="UP000530660"/>
    </source>
</evidence>
<feature type="transmembrane region" description="Helical" evidence="1">
    <location>
        <begin position="63"/>
        <end position="82"/>
    </location>
</feature>
<keyword evidence="1" id="KW-0472">Membrane</keyword>
<dbReference type="AlphaFoldDB" id="A0A7J7ILW0"/>
<comment type="caution">
    <text evidence="2">The sequence shown here is derived from an EMBL/GenBank/DDBJ whole genome shotgun (WGS) entry which is preliminary data.</text>
</comment>
<organism evidence="2 3">
    <name type="scientific">Cyanidiococcus yangmingshanensis</name>
    <dbReference type="NCBI Taxonomy" id="2690220"/>
    <lineage>
        <taxon>Eukaryota</taxon>
        <taxon>Rhodophyta</taxon>
        <taxon>Bangiophyceae</taxon>
        <taxon>Cyanidiales</taxon>
        <taxon>Cyanidiaceae</taxon>
        <taxon>Cyanidiococcus</taxon>
    </lineage>
</organism>
<reference evidence="2 3" key="1">
    <citation type="journal article" date="2020" name="J. Phycol.">
        <title>Comparative genome analysis reveals Cyanidiococcus gen. nov., a new extremophilic red algal genus sister to Cyanidioschyzon (Cyanidioschyzonaceae, Rhodophyta).</title>
        <authorList>
            <person name="Liu S.-L."/>
            <person name="Chiang Y.-R."/>
            <person name="Yoon H.S."/>
            <person name="Fu H.-Y."/>
        </authorList>
    </citation>
    <scope>NUCLEOTIDE SEQUENCE [LARGE SCALE GENOMIC DNA]</scope>
    <source>
        <strain evidence="2 3">THAL066</strain>
    </source>
</reference>
<dbReference type="Proteomes" id="UP000530660">
    <property type="component" value="Unassembled WGS sequence"/>
</dbReference>
<keyword evidence="1" id="KW-1133">Transmembrane helix</keyword>
<keyword evidence="1" id="KW-0812">Transmembrane</keyword>
<sequence length="108" mass="12644">MPFSFFLVSAWSLFLSWGTGCFGWTVGVVARSAFPYGLRLFFLVWLVAVSASPPRWNWFERSFVLVQWFAWLRLFVFLLQLGTFQQEWGFVLATFMYFRSGLLDSGSR</sequence>
<proteinExistence type="predicted"/>
<evidence type="ECO:0000256" key="1">
    <source>
        <dbReference type="SAM" id="Phobius"/>
    </source>
</evidence>
<feature type="transmembrane region" description="Helical" evidence="1">
    <location>
        <begin position="33"/>
        <end position="51"/>
    </location>
</feature>
<name>A0A7J7ILW0_9RHOD</name>
<accession>A0A7J7ILW0</accession>
<evidence type="ECO:0000313" key="2">
    <source>
        <dbReference type="EMBL" id="KAF6003720.1"/>
    </source>
</evidence>